<gene>
    <name evidence="7" type="primary">GARNL3</name>
    <name evidence="7" type="ORF">AWC38_SpisGene311</name>
</gene>
<evidence type="ECO:0000259" key="5">
    <source>
        <dbReference type="PROSITE" id="PS50085"/>
    </source>
</evidence>
<feature type="domain" description="Rap-GAP" evidence="5">
    <location>
        <begin position="235"/>
        <end position="450"/>
    </location>
</feature>
<dbReference type="InterPro" id="IPR000331">
    <property type="entry name" value="Rap/Ran_GAP_dom"/>
</dbReference>
<dbReference type="FunFam" id="3.40.50.11210:FF:000006">
    <property type="entry name" value="GTPase-activating Rap/Ran-GAP domain-like protein 3 isoform X1"/>
    <property type="match status" value="1"/>
</dbReference>
<evidence type="ECO:0000259" key="6">
    <source>
        <dbReference type="PROSITE" id="PS50219"/>
    </source>
</evidence>
<dbReference type="Pfam" id="PF00780">
    <property type="entry name" value="CNH"/>
    <property type="match status" value="1"/>
</dbReference>
<dbReference type="PROSITE" id="PS50219">
    <property type="entry name" value="CNH"/>
    <property type="match status" value="1"/>
</dbReference>
<evidence type="ECO:0000256" key="2">
    <source>
        <dbReference type="ARBA" id="ARBA00060925"/>
    </source>
</evidence>
<evidence type="ECO:0000313" key="8">
    <source>
        <dbReference type="Proteomes" id="UP000225706"/>
    </source>
</evidence>
<keyword evidence="1" id="KW-0343">GTPase activation</keyword>
<evidence type="ECO:0000256" key="3">
    <source>
        <dbReference type="ARBA" id="ARBA00069072"/>
    </source>
</evidence>
<feature type="compositionally biased region" description="Polar residues" evidence="4">
    <location>
        <begin position="930"/>
        <end position="941"/>
    </location>
</feature>
<dbReference type="InterPro" id="IPR035974">
    <property type="entry name" value="Rap/Ran-GAP_sf"/>
</dbReference>
<dbReference type="InterPro" id="IPR050989">
    <property type="entry name" value="Rap1_Ran_GAP"/>
</dbReference>
<feature type="region of interest" description="Disordered" evidence="4">
    <location>
        <begin position="1"/>
        <end position="40"/>
    </location>
</feature>
<feature type="region of interest" description="Disordered" evidence="4">
    <location>
        <begin position="56"/>
        <end position="76"/>
    </location>
</feature>
<dbReference type="Pfam" id="PF02145">
    <property type="entry name" value="Rap_GAP"/>
    <property type="match status" value="1"/>
</dbReference>
<accession>A0A2B4SVR0</accession>
<comment type="caution">
    <text evidence="7">The sequence shown here is derived from an EMBL/GenBank/DDBJ whole genome shotgun (WGS) entry which is preliminary data.</text>
</comment>
<organism evidence="7 8">
    <name type="scientific">Stylophora pistillata</name>
    <name type="common">Smooth cauliflower coral</name>
    <dbReference type="NCBI Taxonomy" id="50429"/>
    <lineage>
        <taxon>Eukaryota</taxon>
        <taxon>Metazoa</taxon>
        <taxon>Cnidaria</taxon>
        <taxon>Anthozoa</taxon>
        <taxon>Hexacorallia</taxon>
        <taxon>Scleractinia</taxon>
        <taxon>Astrocoeniina</taxon>
        <taxon>Pocilloporidae</taxon>
        <taxon>Stylophora</taxon>
    </lineage>
</organism>
<evidence type="ECO:0000256" key="4">
    <source>
        <dbReference type="SAM" id="MobiDB-lite"/>
    </source>
</evidence>
<dbReference type="InterPro" id="IPR001180">
    <property type="entry name" value="CNH_dom"/>
</dbReference>
<dbReference type="PANTHER" id="PTHR15711">
    <property type="entry name" value="RAP GTPASE-ACTIVATING PROTEIN"/>
    <property type="match status" value="1"/>
</dbReference>
<evidence type="ECO:0000313" key="7">
    <source>
        <dbReference type="EMBL" id="PFX34764.1"/>
    </source>
</evidence>
<feature type="compositionally biased region" description="Polar residues" evidence="4">
    <location>
        <begin position="949"/>
        <end position="959"/>
    </location>
</feature>
<dbReference type="SUPFAM" id="SSF111347">
    <property type="entry name" value="Rap/Ran-GAP"/>
    <property type="match status" value="1"/>
</dbReference>
<reference evidence="8" key="1">
    <citation type="journal article" date="2017" name="bioRxiv">
        <title>Comparative analysis of the genomes of Stylophora pistillata and Acropora digitifera provides evidence for extensive differences between species of corals.</title>
        <authorList>
            <person name="Voolstra C.R."/>
            <person name="Li Y."/>
            <person name="Liew Y.J."/>
            <person name="Baumgarten S."/>
            <person name="Zoccola D."/>
            <person name="Flot J.-F."/>
            <person name="Tambutte S."/>
            <person name="Allemand D."/>
            <person name="Aranda M."/>
        </authorList>
    </citation>
    <scope>NUCLEOTIDE SEQUENCE [LARGE SCALE GENOMIC DNA]</scope>
</reference>
<dbReference type="PROSITE" id="PS50085">
    <property type="entry name" value="RAPGAP"/>
    <property type="match status" value="1"/>
</dbReference>
<evidence type="ECO:0000256" key="1">
    <source>
        <dbReference type="ARBA" id="ARBA00022468"/>
    </source>
</evidence>
<dbReference type="GO" id="GO:0051056">
    <property type="term" value="P:regulation of small GTPase mediated signal transduction"/>
    <property type="evidence" value="ECO:0007669"/>
    <property type="project" value="InterPro"/>
</dbReference>
<dbReference type="Proteomes" id="UP000225706">
    <property type="component" value="Unassembled WGS sequence"/>
</dbReference>
<dbReference type="PANTHER" id="PTHR15711:SF62">
    <property type="entry name" value="GTPASE-ACTIVATING RAP_RAN-GAP DOMAIN-LIKE PROTEIN 3"/>
    <property type="match status" value="1"/>
</dbReference>
<proteinExistence type="inferred from homology"/>
<dbReference type="AlphaFoldDB" id="A0A2B4SVR0"/>
<sequence>MDLSKKRQTFTPDRPRPASLSVGENKAPGRYLPRPSLQFKRYSSPPGTLRLAEEVDQQNQTLNRAPSPDIGRRSGLSRKHYYGSLEALNSLHQSGSDLSDNAGRFRMESGEIGMQPSVPQNGLVPRQGSGVHLENPEFQTRWYFKYFLGKVHQNFVGIDGRKSPFVLSVCLTDSDNYGVPQYRAILWRKTGGQKLCIPYQPNKPISPKTVLQAYGVDKFDKGPREVLNPELQKELLVLEEQEGSVNFKFGVLYAKEGQTTDDEMFSNVKVSEDFERFLELLGDKIELKGWQKYRGGLDVKNNMTGFQSLYTMYEGHEIMFHVSTLLPFTPDNPQQVERKRHIGNDIVIIVFQDWDGKSSFSPPAIKSKFVHIYALVSYNKLDNSYRLTVFSEKNVPIFGPPLPCPPVFSNHQEFRDFLLVKLMNGEKAAYGSPTFSNRRQRTLDSLITRLLQDHIHEKLGARKSWNDVITDQSRGNRRKEMEREQAFLQFGQSLKLTKIVKGNAPTSLASTSGNLKVEPWKPQCILEDFSTKIFCGDSWGDSLVLGTEDGIQMLQGAKSRYIFDKSVVAKQISIVEAFGLLLFRVDKGKEFHSSKVYVFKLTDFENEDEEPKNRQFCKNHRVEKSKGCHLFAVSQSGDGELKLAVAVGRKVALLRWKHPVVWSTWTVGNIRDVADGFEIIKEVTVGEAPILMTLVYASAQESLLCVGYKNQFDLISEAGDLSKIHSIDKQKKATLVSAVDVYEEEESELLISFNHQSIFKRLTGEQSSNFSFQWNSAPNSVVCAFPYLLAFTTNTIEIRLVVNANLVHTLVLPKVSLISAKADIYFSASPPKSSNSTTQATGGVQTPSPSNTQEKTSLYKISTISLMGQFLDPPLTRKAMDDVTMAPRIALNSSDEEITIARQCSDFSLESRDTFDKDFPIKEPVGRTASCPQSRKVSNPSDPRGAVKYSTSSMTWTTV</sequence>
<comment type="similarity">
    <text evidence="2">Belongs to the GARNL3 family.</text>
</comment>
<feature type="compositionally biased region" description="Polar residues" evidence="4">
    <location>
        <begin position="830"/>
        <end position="854"/>
    </location>
</feature>
<dbReference type="STRING" id="50429.A0A2B4SVR0"/>
<name>A0A2B4SVR0_STYPI</name>
<dbReference type="EMBL" id="LSMT01000002">
    <property type="protein sequence ID" value="PFX34764.1"/>
    <property type="molecule type" value="Genomic_DNA"/>
</dbReference>
<protein>
    <recommendedName>
        <fullName evidence="3">GTPase-activating Rap/Ran-GAP domain-like protein 3</fullName>
    </recommendedName>
</protein>
<feature type="region of interest" description="Disordered" evidence="4">
    <location>
        <begin position="829"/>
        <end position="854"/>
    </location>
</feature>
<feature type="domain" description="CNH" evidence="6">
    <location>
        <begin position="530"/>
        <end position="825"/>
    </location>
</feature>
<dbReference type="SMART" id="SM00036">
    <property type="entry name" value="CNH"/>
    <property type="match status" value="1"/>
</dbReference>
<feature type="region of interest" description="Disordered" evidence="4">
    <location>
        <begin position="918"/>
        <end position="959"/>
    </location>
</feature>
<keyword evidence="8" id="KW-1185">Reference proteome</keyword>
<dbReference type="OrthoDB" id="2499658at2759"/>
<dbReference type="Gene3D" id="3.40.50.11210">
    <property type="entry name" value="Rap/Ran-GAP"/>
    <property type="match status" value="1"/>
</dbReference>
<dbReference type="GO" id="GO:0005096">
    <property type="term" value="F:GTPase activator activity"/>
    <property type="evidence" value="ECO:0007669"/>
    <property type="project" value="UniProtKB-KW"/>
</dbReference>